<comment type="caution">
    <text evidence="10">The sequence shown here is derived from an EMBL/GenBank/DDBJ whole genome shotgun (WGS) entry which is preliminary data.</text>
</comment>
<dbReference type="GO" id="GO:0000155">
    <property type="term" value="F:phosphorelay sensor kinase activity"/>
    <property type="evidence" value="ECO:0007669"/>
    <property type="project" value="InterPro"/>
</dbReference>
<evidence type="ECO:0000256" key="7">
    <source>
        <dbReference type="SAM" id="Coils"/>
    </source>
</evidence>
<dbReference type="CDD" id="cd06225">
    <property type="entry name" value="HAMP"/>
    <property type="match status" value="1"/>
</dbReference>
<comment type="subcellular location">
    <subcellularLocation>
        <location evidence="1">Cell membrane</location>
        <topology evidence="1">Multi-pass membrane protein</topology>
    </subcellularLocation>
</comment>
<accession>A0A4Q9DM13</accession>
<dbReference type="Pfam" id="PF06580">
    <property type="entry name" value="His_kinase"/>
    <property type="match status" value="1"/>
</dbReference>
<protein>
    <submittedName>
        <fullName evidence="10">Sensor histidine kinase</fullName>
    </submittedName>
</protein>
<evidence type="ECO:0000256" key="5">
    <source>
        <dbReference type="ARBA" id="ARBA00022777"/>
    </source>
</evidence>
<evidence type="ECO:0000256" key="1">
    <source>
        <dbReference type="ARBA" id="ARBA00004651"/>
    </source>
</evidence>
<feature type="transmembrane region" description="Helical" evidence="8">
    <location>
        <begin position="327"/>
        <end position="346"/>
    </location>
</feature>
<sequence>MSDALRPIYDAADAGRRAAAFQITTGGEHMKKGQWRIRPILLLGFIGLTWLLLLLTCLIFYWNVSKTVIGQIVDNRLELIDQTHGQISSRFRDVEEIALVISSNPNLIDAFGDNSRDVYSLIQTRRDVVNNVVNPFLYSKPYLSSVRLFSDRFKNLPLSALDRVYPMSAAEWDQEVLNRSDSFWAGSHPDPVAAYQSKQVISYVRKIFNGQGRVIGLVEMNMDESSLSQLLHGERKVYDGMLLITDGGGRVVTRLTSFADGRLPEEVDESRWMDNIRDVQQDGYHAATIGGEPYLVLYSYPDKTQWRLIELIPTERIYGPVKQIRNAVLAIGIAGLLLSCIIAYYLSGRMTRQIPELLGAFRRVQVGKLDTKISEQHAIFEYRQIALSFNRMVDELNMLIESREKEQRAAQEAEYRVLENQINPHFLYNTLDMINWMAAAKGAKEASLMSAKLGRLFRLSLSKGKSFISLAEEMEHAAIYAQIQQARFKESFLYEERMAPDTEQLFVPKLMIQPLIENSIVHGFRNPAAERTFRITVSAYLAGENRSELIIVIEDNGEGVADPAEADTRKAQKGTGGHGMDNVRKRIQLYYGAGYGVTLNNRPEGGARTEIRIPAAACQSETNRGVSG</sequence>
<keyword evidence="11" id="KW-1185">Reference proteome</keyword>
<organism evidence="10 11">
    <name type="scientific">Paenibacillus thalictri</name>
    <dbReference type="NCBI Taxonomy" id="2527873"/>
    <lineage>
        <taxon>Bacteria</taxon>
        <taxon>Bacillati</taxon>
        <taxon>Bacillota</taxon>
        <taxon>Bacilli</taxon>
        <taxon>Bacillales</taxon>
        <taxon>Paenibacillaceae</taxon>
        <taxon>Paenibacillus</taxon>
    </lineage>
</organism>
<reference evidence="10 11" key="1">
    <citation type="submission" date="2019-02" db="EMBL/GenBank/DDBJ databases">
        <title>Paenibacillus sp. nov., isolated from surface-sterilized tissue of Thalictrum simplex L.</title>
        <authorList>
            <person name="Tuo L."/>
        </authorList>
    </citation>
    <scope>NUCLEOTIDE SEQUENCE [LARGE SCALE GENOMIC DNA]</scope>
    <source>
        <strain evidence="10 11">N2SHLJ1</strain>
    </source>
</reference>
<proteinExistence type="predicted"/>
<keyword evidence="8" id="KW-0812">Transmembrane</keyword>
<feature type="domain" description="HAMP" evidence="9">
    <location>
        <begin position="348"/>
        <end position="401"/>
    </location>
</feature>
<keyword evidence="5 10" id="KW-0418">Kinase</keyword>
<dbReference type="Gene3D" id="6.10.340.10">
    <property type="match status" value="1"/>
</dbReference>
<evidence type="ECO:0000256" key="3">
    <source>
        <dbReference type="ARBA" id="ARBA00022553"/>
    </source>
</evidence>
<evidence type="ECO:0000259" key="9">
    <source>
        <dbReference type="PROSITE" id="PS50885"/>
    </source>
</evidence>
<evidence type="ECO:0000256" key="6">
    <source>
        <dbReference type="ARBA" id="ARBA00023136"/>
    </source>
</evidence>
<dbReference type="InterPro" id="IPR003594">
    <property type="entry name" value="HATPase_dom"/>
</dbReference>
<keyword evidence="2" id="KW-1003">Cell membrane</keyword>
<dbReference type="Gene3D" id="3.30.565.10">
    <property type="entry name" value="Histidine kinase-like ATPase, C-terminal domain"/>
    <property type="match status" value="1"/>
</dbReference>
<dbReference type="InterPro" id="IPR050640">
    <property type="entry name" value="Bact_2-comp_sensor_kinase"/>
</dbReference>
<keyword evidence="4" id="KW-0808">Transferase</keyword>
<dbReference type="Pfam" id="PF02518">
    <property type="entry name" value="HATPase_c"/>
    <property type="match status" value="1"/>
</dbReference>
<keyword evidence="3" id="KW-0597">Phosphoprotein</keyword>
<keyword evidence="6 8" id="KW-0472">Membrane</keyword>
<dbReference type="GO" id="GO:0005886">
    <property type="term" value="C:plasma membrane"/>
    <property type="evidence" value="ECO:0007669"/>
    <property type="project" value="UniProtKB-SubCell"/>
</dbReference>
<dbReference type="Proteomes" id="UP000293142">
    <property type="component" value="Unassembled WGS sequence"/>
</dbReference>
<dbReference type="PANTHER" id="PTHR34220">
    <property type="entry name" value="SENSOR HISTIDINE KINASE YPDA"/>
    <property type="match status" value="1"/>
</dbReference>
<evidence type="ECO:0000256" key="4">
    <source>
        <dbReference type="ARBA" id="ARBA00022679"/>
    </source>
</evidence>
<keyword evidence="8" id="KW-1133">Transmembrane helix</keyword>
<keyword evidence="7" id="KW-0175">Coiled coil</keyword>
<evidence type="ECO:0000313" key="11">
    <source>
        <dbReference type="Proteomes" id="UP000293142"/>
    </source>
</evidence>
<dbReference type="SUPFAM" id="SSF55874">
    <property type="entry name" value="ATPase domain of HSP90 chaperone/DNA topoisomerase II/histidine kinase"/>
    <property type="match status" value="1"/>
</dbReference>
<dbReference type="PROSITE" id="PS50885">
    <property type="entry name" value="HAMP"/>
    <property type="match status" value="1"/>
</dbReference>
<dbReference type="AlphaFoldDB" id="A0A4Q9DM13"/>
<evidence type="ECO:0000256" key="2">
    <source>
        <dbReference type="ARBA" id="ARBA00022475"/>
    </source>
</evidence>
<dbReference type="InterPro" id="IPR003660">
    <property type="entry name" value="HAMP_dom"/>
</dbReference>
<evidence type="ECO:0000313" key="10">
    <source>
        <dbReference type="EMBL" id="TBL73243.1"/>
    </source>
</evidence>
<feature type="coiled-coil region" evidence="7">
    <location>
        <begin position="393"/>
        <end position="421"/>
    </location>
</feature>
<feature type="transmembrane region" description="Helical" evidence="8">
    <location>
        <begin position="40"/>
        <end position="62"/>
    </location>
</feature>
<name>A0A4Q9DM13_9BACL</name>
<evidence type="ECO:0000256" key="8">
    <source>
        <dbReference type="SAM" id="Phobius"/>
    </source>
</evidence>
<dbReference type="PANTHER" id="PTHR34220:SF7">
    <property type="entry name" value="SENSOR HISTIDINE KINASE YPDA"/>
    <property type="match status" value="1"/>
</dbReference>
<dbReference type="InterPro" id="IPR036890">
    <property type="entry name" value="HATPase_C_sf"/>
</dbReference>
<dbReference type="EMBL" id="SIRE01000021">
    <property type="protein sequence ID" value="TBL73243.1"/>
    <property type="molecule type" value="Genomic_DNA"/>
</dbReference>
<dbReference type="SMART" id="SM00304">
    <property type="entry name" value="HAMP"/>
    <property type="match status" value="1"/>
</dbReference>
<dbReference type="InterPro" id="IPR010559">
    <property type="entry name" value="Sig_transdc_His_kin_internal"/>
</dbReference>
<dbReference type="OrthoDB" id="2638092at2"/>
<gene>
    <name evidence="10" type="ORF">EYB31_26540</name>
</gene>